<evidence type="ECO:0000256" key="2">
    <source>
        <dbReference type="ARBA" id="ARBA00022651"/>
    </source>
</evidence>
<protein>
    <submittedName>
        <fullName evidence="9">Glycosyl hydrolase family 43</fullName>
    </submittedName>
</protein>
<organism evidence="9 10">
    <name type="scientific">Mangrovibacterium marinum</name>
    <dbReference type="NCBI Taxonomy" id="1639118"/>
    <lineage>
        <taxon>Bacteria</taxon>
        <taxon>Pseudomonadati</taxon>
        <taxon>Bacteroidota</taxon>
        <taxon>Bacteroidia</taxon>
        <taxon>Marinilabiliales</taxon>
        <taxon>Prolixibacteraceae</taxon>
        <taxon>Mangrovibacterium</taxon>
    </lineage>
</organism>
<name>A0A2T5C6Q2_9BACT</name>
<keyword evidence="2" id="KW-0858">Xylan degradation</keyword>
<dbReference type="PANTHER" id="PTHR43772">
    <property type="entry name" value="ENDO-1,4-BETA-XYLANASE"/>
    <property type="match status" value="1"/>
</dbReference>
<keyword evidence="4" id="KW-0119">Carbohydrate metabolism</keyword>
<evidence type="ECO:0000256" key="8">
    <source>
        <dbReference type="RuleBase" id="RU361187"/>
    </source>
</evidence>
<dbReference type="InterPro" id="IPR006710">
    <property type="entry name" value="Glyco_hydro_43"/>
</dbReference>
<dbReference type="PANTHER" id="PTHR43772:SF2">
    <property type="entry name" value="PUTATIVE (AFU_ORTHOLOGUE AFUA_2G04480)-RELATED"/>
    <property type="match status" value="1"/>
</dbReference>
<reference evidence="9 10" key="1">
    <citation type="submission" date="2018-04" db="EMBL/GenBank/DDBJ databases">
        <title>Genomic Encyclopedia of Archaeal and Bacterial Type Strains, Phase II (KMG-II): from individual species to whole genera.</title>
        <authorList>
            <person name="Goeker M."/>
        </authorList>
    </citation>
    <scope>NUCLEOTIDE SEQUENCE [LARGE SCALE GENOMIC DNA]</scope>
    <source>
        <strain evidence="9 10">DSM 28823</strain>
    </source>
</reference>
<evidence type="ECO:0000256" key="3">
    <source>
        <dbReference type="ARBA" id="ARBA00022801"/>
    </source>
</evidence>
<gene>
    <name evidence="9" type="ORF">C8N47_101274</name>
</gene>
<evidence type="ECO:0000313" key="10">
    <source>
        <dbReference type="Proteomes" id="UP000243525"/>
    </source>
</evidence>
<dbReference type="GO" id="GO:0004553">
    <property type="term" value="F:hydrolase activity, hydrolyzing O-glycosyl compounds"/>
    <property type="evidence" value="ECO:0007669"/>
    <property type="project" value="InterPro"/>
</dbReference>
<dbReference type="SUPFAM" id="SSF75005">
    <property type="entry name" value="Arabinanase/levansucrase/invertase"/>
    <property type="match status" value="1"/>
</dbReference>
<comment type="similarity">
    <text evidence="1 8">Belongs to the glycosyl hydrolase 43 family.</text>
</comment>
<dbReference type="InterPro" id="IPR023296">
    <property type="entry name" value="Glyco_hydro_beta-prop_sf"/>
</dbReference>
<dbReference type="InterPro" id="IPR052176">
    <property type="entry name" value="Glycosyl_Hydrlase_43_Enz"/>
</dbReference>
<keyword evidence="10" id="KW-1185">Reference proteome</keyword>
<comment type="caution">
    <text evidence="9">The sequence shown here is derived from an EMBL/GenBank/DDBJ whole genome shotgun (WGS) entry which is preliminary data.</text>
</comment>
<dbReference type="RefSeq" id="WP_107820720.1">
    <property type="nucleotide sequence ID" value="NZ_OY782574.1"/>
</dbReference>
<feature type="active site" description="Proton donor" evidence="6">
    <location>
        <position position="217"/>
    </location>
</feature>
<evidence type="ECO:0000256" key="4">
    <source>
        <dbReference type="ARBA" id="ARBA00023277"/>
    </source>
</evidence>
<dbReference type="AlphaFoldDB" id="A0A2T5C6Q2"/>
<accession>A0A2T5C6Q2</accession>
<feature type="site" description="Important for catalytic activity, responsible for pKa modulation of the active site Glu and correct orientation of both the proton donor and substrate" evidence="7">
    <location>
        <position position="170"/>
    </location>
</feature>
<keyword evidence="5 8" id="KW-0326">Glycosidase</keyword>
<dbReference type="GO" id="GO:0045493">
    <property type="term" value="P:xylan catabolic process"/>
    <property type="evidence" value="ECO:0007669"/>
    <property type="project" value="UniProtKB-KW"/>
</dbReference>
<keyword evidence="2" id="KW-0624">Polysaccharide degradation</keyword>
<dbReference type="CDD" id="cd18618">
    <property type="entry name" value="GH43_Xsa43E-like"/>
    <property type="match status" value="1"/>
</dbReference>
<dbReference type="Pfam" id="PF04616">
    <property type="entry name" value="Glyco_hydro_43"/>
    <property type="match status" value="1"/>
</dbReference>
<dbReference type="Gene3D" id="2.115.10.20">
    <property type="entry name" value="Glycosyl hydrolase domain, family 43"/>
    <property type="match status" value="1"/>
</dbReference>
<sequence>MIDLRKQSRLFAAAAVLALAACQSPKPEFSGNPLFQDPLTADPCALVYNDTMYLFTGSDEIPPGEDGFRMTKWYAFSSPDMAHWTNQGVKLTVDDFDWASHNAFAGHVVENHGKFWWYVPMVLKDTTAITHEGFGIGVAVADHPLGPYKDALGGPIICDTTQNAIVLNIDPAVYVDDDGQVYMYWGSWNEARYVKLKENMIETDGPVQTVDAKNFFEAPWIHKKGDTYYFSYAAHYPSTTEYSSSKSITGPWEYQGVINDTIANSPTNHQAIISFKGQDYIFYHNADTPTGGPFRRSVCVDSLNYDANGKILKVARTKTGVPAVR</sequence>
<feature type="active site" description="Proton acceptor" evidence="6">
    <location>
        <position position="42"/>
    </location>
</feature>
<proteinExistence type="inferred from homology"/>
<dbReference type="EMBL" id="QAAD01000001">
    <property type="protein sequence ID" value="PTN10624.1"/>
    <property type="molecule type" value="Genomic_DNA"/>
</dbReference>
<evidence type="ECO:0000256" key="7">
    <source>
        <dbReference type="PIRSR" id="PIRSR606710-2"/>
    </source>
</evidence>
<evidence type="ECO:0000256" key="6">
    <source>
        <dbReference type="PIRSR" id="PIRSR606710-1"/>
    </source>
</evidence>
<keyword evidence="3 8" id="KW-0378">Hydrolase</keyword>
<dbReference type="Proteomes" id="UP000243525">
    <property type="component" value="Unassembled WGS sequence"/>
</dbReference>
<evidence type="ECO:0000313" key="9">
    <source>
        <dbReference type="EMBL" id="PTN10624.1"/>
    </source>
</evidence>
<dbReference type="OrthoDB" id="9763933at2"/>
<dbReference type="PROSITE" id="PS51257">
    <property type="entry name" value="PROKAR_LIPOPROTEIN"/>
    <property type="match status" value="1"/>
</dbReference>
<evidence type="ECO:0000256" key="5">
    <source>
        <dbReference type="ARBA" id="ARBA00023295"/>
    </source>
</evidence>
<evidence type="ECO:0000256" key="1">
    <source>
        <dbReference type="ARBA" id="ARBA00009865"/>
    </source>
</evidence>